<feature type="compositionally biased region" description="Polar residues" evidence="1">
    <location>
        <begin position="1"/>
        <end position="17"/>
    </location>
</feature>
<evidence type="ECO:0000256" key="1">
    <source>
        <dbReference type="SAM" id="MobiDB-lite"/>
    </source>
</evidence>
<proteinExistence type="predicted"/>
<feature type="region of interest" description="Disordered" evidence="1">
    <location>
        <begin position="221"/>
        <end position="290"/>
    </location>
</feature>
<feature type="compositionally biased region" description="Basic and acidic residues" evidence="1">
    <location>
        <begin position="228"/>
        <end position="241"/>
    </location>
</feature>
<feature type="compositionally biased region" description="Basic and acidic residues" evidence="1">
    <location>
        <begin position="272"/>
        <end position="281"/>
    </location>
</feature>
<feature type="compositionally biased region" description="Low complexity" evidence="1">
    <location>
        <begin position="309"/>
        <end position="321"/>
    </location>
</feature>
<gene>
    <name evidence="3" type="ORF">MCOR33_000254</name>
</gene>
<name>A0ABQ8P0B4_PYRGI</name>
<feature type="compositionally biased region" description="Basic and acidic residues" evidence="1">
    <location>
        <begin position="146"/>
        <end position="164"/>
    </location>
</feature>
<evidence type="ECO:0000313" key="4">
    <source>
        <dbReference type="Proteomes" id="UP001059893"/>
    </source>
</evidence>
<accession>A0ABQ8P0B4</accession>
<keyword evidence="4" id="KW-1185">Reference proteome</keyword>
<keyword evidence="2" id="KW-1133">Transmembrane helix</keyword>
<dbReference type="EMBL" id="JABSND010000002">
    <property type="protein sequence ID" value="KAI6304736.1"/>
    <property type="molecule type" value="Genomic_DNA"/>
</dbReference>
<sequence>MRGRNLQSSSTDPNKTASPKRAQMPNNYDEKHELVCYYIVHFLGPVVFVIILFSYFLWILITTVQDSTNQTILPRHTILGFSIALLIFAPVLLIAHWVFLHFYWRRNRHGGGVLPPRDFELEHLAGILRPPLEAIKAALPSQEPGPSDHETRRNPDRLRIDSLDTARPSVDYRSPCSPSLQDVDPTTPRGAFAVLEGGMSEPQSDSHSLASSTIMQSPLPLDAPMSFWKDRPSNHETESKHTQHSRYGEVSPRVHFDASVTNHGRSAGVGGDDARRWRAPADARSLTDQPNRARKSLSYLRTADAVAANGGGSAAASMEGPGSRDADFTPYNLSRGSHFESERGVWVVDGPLEDDN</sequence>
<organism evidence="3 4">
    <name type="scientific">Pyricularia grisea</name>
    <name type="common">Crabgrass-specific blast fungus</name>
    <name type="synonym">Magnaporthe grisea</name>
    <dbReference type="NCBI Taxonomy" id="148305"/>
    <lineage>
        <taxon>Eukaryota</taxon>
        <taxon>Fungi</taxon>
        <taxon>Dikarya</taxon>
        <taxon>Ascomycota</taxon>
        <taxon>Pezizomycotina</taxon>
        <taxon>Sordariomycetes</taxon>
        <taxon>Sordariomycetidae</taxon>
        <taxon>Magnaporthales</taxon>
        <taxon>Pyriculariaceae</taxon>
        <taxon>Pyricularia</taxon>
    </lineage>
</organism>
<feature type="region of interest" description="Disordered" evidence="1">
    <location>
        <begin position="1"/>
        <end position="23"/>
    </location>
</feature>
<feature type="region of interest" description="Disordered" evidence="1">
    <location>
        <begin position="309"/>
        <end position="331"/>
    </location>
</feature>
<feature type="transmembrane region" description="Helical" evidence="2">
    <location>
        <begin position="34"/>
        <end position="58"/>
    </location>
</feature>
<comment type="caution">
    <text evidence="3">The sequence shown here is derived from an EMBL/GenBank/DDBJ whole genome shotgun (WGS) entry which is preliminary data.</text>
</comment>
<feature type="transmembrane region" description="Helical" evidence="2">
    <location>
        <begin position="78"/>
        <end position="100"/>
    </location>
</feature>
<keyword evidence="2" id="KW-0472">Membrane</keyword>
<dbReference type="Proteomes" id="UP001059893">
    <property type="component" value="Unassembled WGS sequence"/>
</dbReference>
<keyword evidence="2" id="KW-0812">Transmembrane</keyword>
<protein>
    <submittedName>
        <fullName evidence="3">Uncharacterized protein</fullName>
    </submittedName>
</protein>
<evidence type="ECO:0000256" key="2">
    <source>
        <dbReference type="SAM" id="Phobius"/>
    </source>
</evidence>
<reference evidence="3" key="1">
    <citation type="submission" date="2021-01" db="EMBL/GenBank/DDBJ databases">
        <title>Deciphering the adaptive evolutionary patterns associated with biogeogrpahic diversity in the finger millet blast pathogen Magnaporthe oryzae in Eastern Africa.</title>
        <authorList>
            <person name="Onyema G."/>
            <person name="Shittu T.A."/>
            <person name="Dodsworth S."/>
            <person name="Devilliers S."/>
            <person name="Muthumeenakshi S."/>
            <person name="Sreenivasaprasad S."/>
        </authorList>
    </citation>
    <scope>NUCLEOTIDE SEQUENCE</scope>
    <source>
        <strain evidence="3">D15/s37</strain>
    </source>
</reference>
<feature type="region of interest" description="Disordered" evidence="1">
    <location>
        <begin position="138"/>
        <end position="192"/>
    </location>
</feature>
<evidence type="ECO:0000313" key="3">
    <source>
        <dbReference type="EMBL" id="KAI6304736.1"/>
    </source>
</evidence>